<dbReference type="AlphaFoldDB" id="A0ABD3H1L8"/>
<feature type="coiled-coil region" evidence="1">
    <location>
        <begin position="200"/>
        <end position="234"/>
    </location>
</feature>
<sequence>MNAGKVRLMVYCADNRMQSELPQAFREYYPEDGKSRKVPAPGDTFLFKKRFVMLLYAHAVMKMKGEKIDVRIRRKPAFLRKVVEPEAPRSKVVEPQAHEEPEAITTPPKKTPADKKVKFFDVLPESEDEEDSDDYDEEGDGKHDYDDEGDGKHEAETDDDNDEAEDDDDDNDEADVAAGDLSVPNFIGWVKGGLTFYHQILLLQENYNRQTEELARCKKELASEKQRIGDLEQVTRATRARR</sequence>
<keyword evidence="4" id="KW-1185">Reference proteome</keyword>
<gene>
    <name evidence="3" type="ORF">R1sor_002499</name>
</gene>
<feature type="compositionally biased region" description="Basic and acidic residues" evidence="2">
    <location>
        <begin position="140"/>
        <end position="155"/>
    </location>
</feature>
<name>A0ABD3H1L8_9MARC</name>
<protein>
    <submittedName>
        <fullName evidence="3">Uncharacterized protein</fullName>
    </submittedName>
</protein>
<evidence type="ECO:0000313" key="3">
    <source>
        <dbReference type="EMBL" id="KAL3684477.1"/>
    </source>
</evidence>
<dbReference type="Proteomes" id="UP001633002">
    <property type="component" value="Unassembled WGS sequence"/>
</dbReference>
<feature type="compositionally biased region" description="Acidic residues" evidence="2">
    <location>
        <begin position="124"/>
        <end position="139"/>
    </location>
</feature>
<comment type="caution">
    <text evidence="3">The sequence shown here is derived from an EMBL/GenBank/DDBJ whole genome shotgun (WGS) entry which is preliminary data.</text>
</comment>
<evidence type="ECO:0000313" key="4">
    <source>
        <dbReference type="Proteomes" id="UP001633002"/>
    </source>
</evidence>
<dbReference type="EMBL" id="JBJQOH010000006">
    <property type="protein sequence ID" value="KAL3684477.1"/>
    <property type="molecule type" value="Genomic_DNA"/>
</dbReference>
<evidence type="ECO:0000256" key="1">
    <source>
        <dbReference type="SAM" id="Coils"/>
    </source>
</evidence>
<organism evidence="3 4">
    <name type="scientific">Riccia sorocarpa</name>
    <dbReference type="NCBI Taxonomy" id="122646"/>
    <lineage>
        <taxon>Eukaryota</taxon>
        <taxon>Viridiplantae</taxon>
        <taxon>Streptophyta</taxon>
        <taxon>Embryophyta</taxon>
        <taxon>Marchantiophyta</taxon>
        <taxon>Marchantiopsida</taxon>
        <taxon>Marchantiidae</taxon>
        <taxon>Marchantiales</taxon>
        <taxon>Ricciaceae</taxon>
        <taxon>Riccia</taxon>
    </lineage>
</organism>
<keyword evidence="1" id="KW-0175">Coiled coil</keyword>
<feature type="compositionally biased region" description="Basic and acidic residues" evidence="2">
    <location>
        <begin position="87"/>
        <end position="101"/>
    </location>
</feature>
<feature type="region of interest" description="Disordered" evidence="2">
    <location>
        <begin position="87"/>
        <end position="176"/>
    </location>
</feature>
<reference evidence="3 4" key="1">
    <citation type="submission" date="2024-09" db="EMBL/GenBank/DDBJ databases">
        <title>Chromosome-scale assembly of Riccia sorocarpa.</title>
        <authorList>
            <person name="Paukszto L."/>
        </authorList>
    </citation>
    <scope>NUCLEOTIDE SEQUENCE [LARGE SCALE GENOMIC DNA]</scope>
    <source>
        <strain evidence="3">LP-2024</strain>
        <tissue evidence="3">Aerial parts of the thallus</tissue>
    </source>
</reference>
<feature type="compositionally biased region" description="Acidic residues" evidence="2">
    <location>
        <begin position="156"/>
        <end position="175"/>
    </location>
</feature>
<proteinExistence type="predicted"/>
<accession>A0ABD3H1L8</accession>
<evidence type="ECO:0000256" key="2">
    <source>
        <dbReference type="SAM" id="MobiDB-lite"/>
    </source>
</evidence>